<organism evidence="1">
    <name type="scientific">Capitella teleta</name>
    <name type="common">Polychaete worm</name>
    <dbReference type="NCBI Taxonomy" id="283909"/>
    <lineage>
        <taxon>Eukaryota</taxon>
        <taxon>Metazoa</taxon>
        <taxon>Spiralia</taxon>
        <taxon>Lophotrochozoa</taxon>
        <taxon>Annelida</taxon>
        <taxon>Polychaeta</taxon>
        <taxon>Sedentaria</taxon>
        <taxon>Scolecida</taxon>
        <taxon>Capitellidae</taxon>
        <taxon>Capitella</taxon>
    </lineage>
</organism>
<evidence type="ECO:0000313" key="3">
    <source>
        <dbReference type="Proteomes" id="UP000014760"/>
    </source>
</evidence>
<reference evidence="2" key="3">
    <citation type="submission" date="2015-06" db="UniProtKB">
        <authorList>
            <consortium name="EnsemblMetazoa"/>
        </authorList>
    </citation>
    <scope>IDENTIFICATION</scope>
</reference>
<reference evidence="1 3" key="2">
    <citation type="journal article" date="2013" name="Nature">
        <title>Insights into bilaterian evolution from three spiralian genomes.</title>
        <authorList>
            <person name="Simakov O."/>
            <person name="Marletaz F."/>
            <person name="Cho S.J."/>
            <person name="Edsinger-Gonzales E."/>
            <person name="Havlak P."/>
            <person name="Hellsten U."/>
            <person name="Kuo D.H."/>
            <person name="Larsson T."/>
            <person name="Lv J."/>
            <person name="Arendt D."/>
            <person name="Savage R."/>
            <person name="Osoegawa K."/>
            <person name="de Jong P."/>
            <person name="Grimwood J."/>
            <person name="Chapman J.A."/>
            <person name="Shapiro H."/>
            <person name="Aerts A."/>
            <person name="Otillar R.P."/>
            <person name="Terry A.Y."/>
            <person name="Boore J.L."/>
            <person name="Grigoriev I.V."/>
            <person name="Lindberg D.R."/>
            <person name="Seaver E.C."/>
            <person name="Weisblat D.A."/>
            <person name="Putnam N.H."/>
            <person name="Rokhsar D.S."/>
        </authorList>
    </citation>
    <scope>NUCLEOTIDE SEQUENCE</scope>
    <source>
        <strain evidence="1 3">I ESC-2004</strain>
    </source>
</reference>
<proteinExistence type="predicted"/>
<accession>R7T6Y1</accession>
<dbReference type="EMBL" id="AMQN01014897">
    <property type="status" value="NOT_ANNOTATED_CDS"/>
    <property type="molecule type" value="Genomic_DNA"/>
</dbReference>
<dbReference type="HOGENOM" id="CLU_1604322_0_0_1"/>
<evidence type="ECO:0000313" key="2">
    <source>
        <dbReference type="EnsemblMetazoa" id="CapteP190925"/>
    </source>
</evidence>
<dbReference type="AlphaFoldDB" id="R7T6Y1"/>
<keyword evidence="3" id="KW-1185">Reference proteome</keyword>
<evidence type="ECO:0000313" key="1">
    <source>
        <dbReference type="EMBL" id="ELT89364.1"/>
    </source>
</evidence>
<sequence length="166" mass="18596">MATFYKIQRGFCSMTAMRPAATFAQHKSCRTTAGRRHIWVEAGADISFYFRSIALVTSSAETLDVASVTYVMLRKFSVEVVASKVAESINDVILDAQNKVLADCEATHREFRHSHCQRRPQQSRLTLQWSRSESGASSPVLPLPLDQVQPLVEALSRAICKDFVFI</sequence>
<dbReference type="EMBL" id="KB311409">
    <property type="protein sequence ID" value="ELT89364.1"/>
    <property type="molecule type" value="Genomic_DNA"/>
</dbReference>
<dbReference type="Proteomes" id="UP000014760">
    <property type="component" value="Unassembled WGS sequence"/>
</dbReference>
<reference evidence="3" key="1">
    <citation type="submission" date="2012-12" db="EMBL/GenBank/DDBJ databases">
        <authorList>
            <person name="Hellsten U."/>
            <person name="Grimwood J."/>
            <person name="Chapman J.A."/>
            <person name="Shapiro H."/>
            <person name="Aerts A."/>
            <person name="Otillar R.P."/>
            <person name="Terry A.Y."/>
            <person name="Boore J.L."/>
            <person name="Simakov O."/>
            <person name="Marletaz F."/>
            <person name="Cho S.-J."/>
            <person name="Edsinger-Gonzales E."/>
            <person name="Havlak P."/>
            <person name="Kuo D.-H."/>
            <person name="Larsson T."/>
            <person name="Lv J."/>
            <person name="Arendt D."/>
            <person name="Savage R."/>
            <person name="Osoegawa K."/>
            <person name="de Jong P."/>
            <person name="Lindberg D.R."/>
            <person name="Seaver E.C."/>
            <person name="Weisblat D.A."/>
            <person name="Putnam N.H."/>
            <person name="Grigoriev I.V."/>
            <person name="Rokhsar D.S."/>
        </authorList>
    </citation>
    <scope>NUCLEOTIDE SEQUENCE</scope>
    <source>
        <strain evidence="3">I ESC-2004</strain>
    </source>
</reference>
<name>R7T6Y1_CAPTE</name>
<protein>
    <submittedName>
        <fullName evidence="1 2">Uncharacterized protein</fullName>
    </submittedName>
</protein>
<dbReference type="EnsemblMetazoa" id="CapteT190925">
    <property type="protein sequence ID" value="CapteP190925"/>
    <property type="gene ID" value="CapteG190925"/>
</dbReference>
<gene>
    <name evidence="1" type="ORF">CAPTEDRAFT_190925</name>
</gene>